<reference evidence="2 3" key="1">
    <citation type="journal article" date="2015" name="Nature">
        <title>rRNA introns, odd ribosomes, and small enigmatic genomes across a large radiation of phyla.</title>
        <authorList>
            <person name="Brown C.T."/>
            <person name="Hug L.A."/>
            <person name="Thomas B.C."/>
            <person name="Sharon I."/>
            <person name="Castelle C.J."/>
            <person name="Singh A."/>
            <person name="Wilkins M.J."/>
            <person name="Williams K.H."/>
            <person name="Banfield J.F."/>
        </authorList>
    </citation>
    <scope>NUCLEOTIDE SEQUENCE [LARGE SCALE GENOMIC DNA]</scope>
</reference>
<evidence type="ECO:0000313" key="3">
    <source>
        <dbReference type="Proteomes" id="UP000034932"/>
    </source>
</evidence>
<feature type="region of interest" description="Disordered" evidence="1">
    <location>
        <begin position="1"/>
        <end position="21"/>
    </location>
</feature>
<comment type="caution">
    <text evidence="2">The sequence shown here is derived from an EMBL/GenBank/DDBJ whole genome shotgun (WGS) entry which is preliminary data.</text>
</comment>
<evidence type="ECO:0000313" key="2">
    <source>
        <dbReference type="EMBL" id="KKQ94564.1"/>
    </source>
</evidence>
<organism evidence="2 3">
    <name type="scientific">Candidatus Woesebacteria bacterium GW2011_GWB1_39_10b</name>
    <dbReference type="NCBI Taxonomy" id="1618573"/>
    <lineage>
        <taxon>Bacteria</taxon>
        <taxon>Candidatus Woeseibacteriota</taxon>
    </lineage>
</organism>
<name>A0A0G0P8U2_9BACT</name>
<protein>
    <recommendedName>
        <fullName evidence="4">CopG antitoxin of type II toxin-antitoxin system</fullName>
    </recommendedName>
</protein>
<feature type="compositionally biased region" description="Low complexity" evidence="1">
    <location>
        <begin position="7"/>
        <end position="21"/>
    </location>
</feature>
<sequence length="106" mass="12566">MKKKSKNTNLKNNKIKPIPNFKNEDEERDFWDTHDATDYFDMEHPIKLDLSKLKPTTETISLRLPAYLLMRIKEIANSRDVPYQSLMKIFLAERVERELQAKISAK</sequence>
<dbReference type="Pfam" id="PF12441">
    <property type="entry name" value="CopG_antitoxin"/>
    <property type="match status" value="1"/>
</dbReference>
<proteinExistence type="predicted"/>
<dbReference type="InterPro" id="IPR022148">
    <property type="entry name" value="CopG_antitoxin"/>
</dbReference>
<accession>A0A0G0P8U2</accession>
<dbReference type="Proteomes" id="UP000034932">
    <property type="component" value="Unassembled WGS sequence"/>
</dbReference>
<dbReference type="PATRIC" id="fig|1618573.3.peg.108"/>
<dbReference type="AlphaFoldDB" id="A0A0G0P8U2"/>
<dbReference type="STRING" id="1618573.UT19_C0001G0101"/>
<dbReference type="EMBL" id="LBVW01000001">
    <property type="protein sequence ID" value="KKQ94564.1"/>
    <property type="molecule type" value="Genomic_DNA"/>
</dbReference>
<gene>
    <name evidence="2" type="ORF">UT19_C0001G0101</name>
</gene>
<evidence type="ECO:0000256" key="1">
    <source>
        <dbReference type="SAM" id="MobiDB-lite"/>
    </source>
</evidence>
<evidence type="ECO:0008006" key="4">
    <source>
        <dbReference type="Google" id="ProtNLM"/>
    </source>
</evidence>